<accession>A0AAW2YWI0</accession>
<feature type="transmembrane region" description="Helical" evidence="1">
    <location>
        <begin position="360"/>
        <end position="381"/>
    </location>
</feature>
<dbReference type="Proteomes" id="UP001431209">
    <property type="component" value="Unassembled WGS sequence"/>
</dbReference>
<keyword evidence="1" id="KW-0472">Membrane</keyword>
<organism evidence="2 3">
    <name type="scientific">Acrasis kona</name>
    <dbReference type="NCBI Taxonomy" id="1008807"/>
    <lineage>
        <taxon>Eukaryota</taxon>
        <taxon>Discoba</taxon>
        <taxon>Heterolobosea</taxon>
        <taxon>Tetramitia</taxon>
        <taxon>Eutetramitia</taxon>
        <taxon>Acrasidae</taxon>
        <taxon>Acrasis</taxon>
    </lineage>
</organism>
<protein>
    <submittedName>
        <fullName evidence="2">IMP-specific 5'-nucleotidase</fullName>
    </submittedName>
</protein>
<proteinExistence type="predicted"/>
<keyword evidence="1" id="KW-1133">Transmembrane helix</keyword>
<comment type="caution">
    <text evidence="2">The sequence shown here is derived from an EMBL/GenBank/DDBJ whole genome shotgun (WGS) entry which is preliminary data.</text>
</comment>
<feature type="transmembrane region" description="Helical" evidence="1">
    <location>
        <begin position="330"/>
        <end position="348"/>
    </location>
</feature>
<evidence type="ECO:0000256" key="1">
    <source>
        <dbReference type="SAM" id="Phobius"/>
    </source>
</evidence>
<dbReference type="EMBL" id="JAOPGA020000766">
    <property type="protein sequence ID" value="KAL0481437.1"/>
    <property type="molecule type" value="Genomic_DNA"/>
</dbReference>
<evidence type="ECO:0000313" key="3">
    <source>
        <dbReference type="Proteomes" id="UP001431209"/>
    </source>
</evidence>
<keyword evidence="1" id="KW-0812">Transmembrane</keyword>
<evidence type="ECO:0000313" key="2">
    <source>
        <dbReference type="EMBL" id="KAL0481437.1"/>
    </source>
</evidence>
<sequence>MSNNDTVIDIPSLFDKEGWRQAVLKELNEQGRLRFSMDDFILRNRIPANFNPSEDWLLLGHPSLFRYRNLFLGHYQTNYLSIRYCHDIEKHGQDYDGDFPQPIDFLVVKMNPSLEYELGLLEAAFDDSVVEEGTLKSRMRHAKSKKPLNYEKQLHIADDFFEMDGTETISKEEWLGERPRAFALNDIKTIKIYANQLIDRLKVITKDGKVYCFGSKYKEHHKEFVIDMEHSSPLIITWGNIIGLSGVVKVIRKIESNGQVCELNRKKDPKSTVPDNDTTTFYRGLPSNKSQNVMIKIDPVKLHSYHINAISIVKEPIMSTNHVWRTLSTILKFVPALLVLATSCVALVSSTETYHIDKKVPTVLALATAISVLFNLTVSLFNDNYFNK</sequence>
<keyword evidence="3" id="KW-1185">Reference proteome</keyword>
<reference evidence="2 3" key="1">
    <citation type="submission" date="2024-03" db="EMBL/GenBank/DDBJ databases">
        <title>The Acrasis kona genome and developmental transcriptomes reveal deep origins of eukaryotic multicellular pathways.</title>
        <authorList>
            <person name="Sheikh S."/>
            <person name="Fu C.-J."/>
            <person name="Brown M.W."/>
            <person name="Baldauf S.L."/>
        </authorList>
    </citation>
    <scope>NUCLEOTIDE SEQUENCE [LARGE SCALE GENOMIC DNA]</scope>
    <source>
        <strain evidence="2 3">ATCC MYA-3509</strain>
    </source>
</reference>
<name>A0AAW2YWI0_9EUKA</name>
<gene>
    <name evidence="2" type="ORF">AKO1_012571</name>
</gene>
<dbReference type="AlphaFoldDB" id="A0AAW2YWI0"/>